<dbReference type="Proteomes" id="UP000515703">
    <property type="component" value="Chromosome"/>
</dbReference>
<proteinExistence type="predicted"/>
<accession>A0A7I8DMI3</accession>
<dbReference type="RefSeq" id="WP_185258578.1">
    <property type="nucleotide sequence ID" value="NZ_AP023368.1"/>
</dbReference>
<gene>
    <name evidence="1" type="ORF">bsdcttw_12760</name>
</gene>
<reference evidence="1 2" key="1">
    <citation type="submission" date="2020-08" db="EMBL/GenBank/DDBJ databases">
        <title>Draft genome sequencing of an Anaerocolumna strain isolated from anoxic soil subjected to BSD treatment.</title>
        <authorList>
            <person name="Uek A."/>
            <person name="Tonouchi A."/>
        </authorList>
    </citation>
    <scope>NUCLEOTIDE SEQUENCE [LARGE SCALE GENOMIC DNA]</scope>
    <source>
        <strain evidence="1 2">CTTW</strain>
    </source>
</reference>
<name>A0A7I8DMI3_9FIRM</name>
<protein>
    <submittedName>
        <fullName evidence="1">Uncharacterized protein</fullName>
    </submittedName>
</protein>
<organism evidence="1 2">
    <name type="scientific">Anaerocolumna chitinilytica</name>
    <dbReference type="NCBI Taxonomy" id="1727145"/>
    <lineage>
        <taxon>Bacteria</taxon>
        <taxon>Bacillati</taxon>
        <taxon>Bacillota</taxon>
        <taxon>Clostridia</taxon>
        <taxon>Lachnospirales</taxon>
        <taxon>Lachnospiraceae</taxon>
        <taxon>Anaerocolumna</taxon>
    </lineage>
</organism>
<reference evidence="1 2" key="2">
    <citation type="submission" date="2020-08" db="EMBL/GenBank/DDBJ databases">
        <authorList>
            <person name="Ueki A."/>
            <person name="Tonouchi A."/>
        </authorList>
    </citation>
    <scope>NUCLEOTIDE SEQUENCE [LARGE SCALE GENOMIC DNA]</scope>
    <source>
        <strain evidence="1 2">CTTW</strain>
    </source>
</reference>
<evidence type="ECO:0000313" key="1">
    <source>
        <dbReference type="EMBL" id="BCJ98235.1"/>
    </source>
</evidence>
<keyword evidence="2" id="KW-1185">Reference proteome</keyword>
<dbReference type="AlphaFoldDB" id="A0A7I8DMI3"/>
<sequence>MEKNYTDGPEIPLGLGMALAQNINAMNYFAALDDTGKRQVIDGTHSVRSKSEMKQYVSNLAEDNSFR</sequence>
<evidence type="ECO:0000313" key="2">
    <source>
        <dbReference type="Proteomes" id="UP000515703"/>
    </source>
</evidence>
<dbReference type="KEGG" id="acht:bsdcttw_12760"/>
<dbReference type="EMBL" id="AP023368">
    <property type="protein sequence ID" value="BCJ98235.1"/>
    <property type="molecule type" value="Genomic_DNA"/>
</dbReference>